<dbReference type="RefSeq" id="WP_128833921.1">
    <property type="nucleotide sequence ID" value="NZ_AP014612.1"/>
</dbReference>
<feature type="coiled-coil region" evidence="5">
    <location>
        <begin position="80"/>
        <end position="107"/>
    </location>
</feature>
<dbReference type="InterPro" id="IPR047057">
    <property type="entry name" value="MerR_fam"/>
</dbReference>
<keyword evidence="2" id="KW-0805">Transcription regulation</keyword>
<dbReference type="InterPro" id="IPR009061">
    <property type="entry name" value="DNA-bd_dom_put_sf"/>
</dbReference>
<keyword evidence="3" id="KW-0238">DNA-binding</keyword>
<evidence type="ECO:0000256" key="4">
    <source>
        <dbReference type="ARBA" id="ARBA00023163"/>
    </source>
</evidence>
<dbReference type="CDD" id="cd01107">
    <property type="entry name" value="HTH_BmrR"/>
    <property type="match status" value="1"/>
</dbReference>
<dbReference type="GO" id="GO:0003677">
    <property type="term" value="F:DNA binding"/>
    <property type="evidence" value="ECO:0007669"/>
    <property type="project" value="UniProtKB-KW"/>
</dbReference>
<protein>
    <submittedName>
        <fullName evidence="7">Transcriptional regulator</fullName>
    </submittedName>
</protein>
<dbReference type="AlphaFoldDB" id="A0A1L7LMA0"/>
<evidence type="ECO:0000256" key="2">
    <source>
        <dbReference type="ARBA" id="ARBA00023015"/>
    </source>
</evidence>
<gene>
    <name evidence="7" type="ORF">SRT_19870</name>
</gene>
<accession>A0A1L7LMA0</accession>
<sequence>MKKTQQLLTIGQLAKFSGLHVKALRYYEKIGILNPTAIDKQNGYRYYSYAHIPYVNMIKICANYGLPLKQFTHYILDDGSIDMNAILKEAQLKIEEKERQLQSDERYLRFFSEQINFSQKLDKTTNLHIEQGNKDYFLLPFTGEMLSANYYEAVRHALADIENAQMTFDDRVGCYFKYDGQQVNRFIAIKIKECQEDKTNFLNLCLNHRHIHAQHLTKDRIQPIIKELHQKESINEFLILETFESPYQLSQPHLEMQYVVDNKR</sequence>
<dbReference type="PROSITE" id="PS00552">
    <property type="entry name" value="HTH_MERR_1"/>
    <property type="match status" value="1"/>
</dbReference>
<keyword evidence="1" id="KW-0678">Repressor</keyword>
<dbReference type="InterPro" id="IPR000551">
    <property type="entry name" value="MerR-type_HTH_dom"/>
</dbReference>
<dbReference type="PANTHER" id="PTHR30204:SF69">
    <property type="entry name" value="MERR-FAMILY TRANSCRIPTIONAL REGULATOR"/>
    <property type="match status" value="1"/>
</dbReference>
<dbReference type="PROSITE" id="PS50937">
    <property type="entry name" value="HTH_MERR_2"/>
    <property type="match status" value="1"/>
</dbReference>
<name>A0A1L7LMA0_9STRE</name>
<keyword evidence="8" id="KW-1185">Reference proteome</keyword>
<evidence type="ECO:0000313" key="7">
    <source>
        <dbReference type="EMBL" id="BAQ25248.1"/>
    </source>
</evidence>
<keyword evidence="5" id="KW-0175">Coiled coil</keyword>
<feature type="domain" description="HTH merR-type" evidence="6">
    <location>
        <begin position="7"/>
        <end position="77"/>
    </location>
</feature>
<dbReference type="KEGG" id="strg:SRT_19870"/>
<proteinExistence type="predicted"/>
<dbReference type="Gene3D" id="1.10.1660.10">
    <property type="match status" value="1"/>
</dbReference>
<evidence type="ECO:0000259" key="6">
    <source>
        <dbReference type="PROSITE" id="PS50937"/>
    </source>
</evidence>
<dbReference type="Proteomes" id="UP000217758">
    <property type="component" value="Chromosome"/>
</dbReference>
<dbReference type="SMART" id="SM00422">
    <property type="entry name" value="HTH_MERR"/>
    <property type="match status" value="1"/>
</dbReference>
<evidence type="ECO:0000256" key="5">
    <source>
        <dbReference type="SAM" id="Coils"/>
    </source>
</evidence>
<evidence type="ECO:0000313" key="8">
    <source>
        <dbReference type="Proteomes" id="UP000217758"/>
    </source>
</evidence>
<organism evidence="7 8">
    <name type="scientific">Streptococcus troglodytae</name>
    <dbReference type="NCBI Taxonomy" id="1111760"/>
    <lineage>
        <taxon>Bacteria</taxon>
        <taxon>Bacillati</taxon>
        <taxon>Bacillota</taxon>
        <taxon>Bacilli</taxon>
        <taxon>Lactobacillales</taxon>
        <taxon>Streptococcaceae</taxon>
        <taxon>Streptococcus</taxon>
    </lineage>
</organism>
<dbReference type="PANTHER" id="PTHR30204">
    <property type="entry name" value="REDOX-CYCLING DRUG-SENSING TRANSCRIPTIONAL ACTIVATOR SOXR"/>
    <property type="match status" value="1"/>
</dbReference>
<dbReference type="EMBL" id="AP014612">
    <property type="protein sequence ID" value="BAQ25248.1"/>
    <property type="molecule type" value="Genomic_DNA"/>
</dbReference>
<dbReference type="GO" id="GO:0003700">
    <property type="term" value="F:DNA-binding transcription factor activity"/>
    <property type="evidence" value="ECO:0007669"/>
    <property type="project" value="InterPro"/>
</dbReference>
<evidence type="ECO:0000256" key="3">
    <source>
        <dbReference type="ARBA" id="ARBA00023125"/>
    </source>
</evidence>
<evidence type="ECO:0000256" key="1">
    <source>
        <dbReference type="ARBA" id="ARBA00022491"/>
    </source>
</evidence>
<reference evidence="7 8" key="1">
    <citation type="journal article" date="2016" name="Microbiol. Immunol.">
        <title>Complete genome sequence of Streptococcus troglodytae TKU31 isolated from the oral cavity of a chimpanzee (Pan troglodytes).</title>
        <authorList>
            <person name="Okamoto M."/>
            <person name="Naito M."/>
            <person name="Miyanohara M."/>
            <person name="Imai S."/>
            <person name="Nomura Y."/>
            <person name="Saito W."/>
            <person name="Momoi Y."/>
            <person name="Takada K."/>
            <person name="Miyabe-Nishiwaki T."/>
            <person name="Tomonaga M."/>
            <person name="Hanada N."/>
        </authorList>
    </citation>
    <scope>NUCLEOTIDE SEQUENCE [LARGE SCALE GENOMIC DNA]</scope>
    <source>
        <strain evidence="8">TKU 31</strain>
    </source>
</reference>
<keyword evidence="4" id="KW-0804">Transcription</keyword>
<dbReference type="SUPFAM" id="SSF46955">
    <property type="entry name" value="Putative DNA-binding domain"/>
    <property type="match status" value="1"/>
</dbReference>
<dbReference type="Pfam" id="PF00376">
    <property type="entry name" value="MerR"/>
    <property type="match status" value="1"/>
</dbReference>